<name>A0A7U2N0J1_ASPFN</name>
<protein>
    <submittedName>
        <fullName evidence="2">Uncharacterized protein</fullName>
    </submittedName>
</protein>
<dbReference type="VEuPathDB" id="FungiDB:F9C07_2077426"/>
<feature type="chain" id="PRO_5031496778" evidence="1">
    <location>
        <begin position="24"/>
        <end position="134"/>
    </location>
</feature>
<feature type="signal peptide" evidence="1">
    <location>
        <begin position="1"/>
        <end position="23"/>
    </location>
</feature>
<reference evidence="3" key="1">
    <citation type="journal article" date="2021" name="G3 (Bethesda)">
        <title>Chromosome assembled and annotated genome sequence of Aspergillus flavus NRRL 3357.</title>
        <authorList>
            <person name="Skerker J.M."/>
            <person name="Pianalto K.M."/>
            <person name="Mondo S.J."/>
            <person name="Yang K."/>
            <person name="Arkin A.P."/>
            <person name="Keller N.P."/>
            <person name="Grigoriev I.V."/>
            <person name="Louise Glass N.L."/>
        </authorList>
    </citation>
    <scope>NUCLEOTIDE SEQUENCE [LARGE SCALE GENOMIC DNA]</scope>
    <source>
        <strain evidence="3">ATCC 200026 / FGSC A1120 / IAM 13836 / NRRL 3357 / JCM 12722 / SRRC 167</strain>
    </source>
</reference>
<gene>
    <name evidence="2" type="ORF">F9C07_2077426</name>
</gene>
<dbReference type="AlphaFoldDB" id="A0A7U2N0J1"/>
<keyword evidence="3" id="KW-1185">Reference proteome</keyword>
<evidence type="ECO:0000256" key="1">
    <source>
        <dbReference type="SAM" id="SignalP"/>
    </source>
</evidence>
<dbReference type="EMBL" id="CP044616">
    <property type="protein sequence ID" value="QRD93303.1"/>
    <property type="molecule type" value="Genomic_DNA"/>
</dbReference>
<organism evidence="2 3">
    <name type="scientific">Aspergillus flavus (strain ATCC 200026 / FGSC A1120 / IAM 13836 / NRRL 3357 / JCM 12722 / SRRC 167)</name>
    <dbReference type="NCBI Taxonomy" id="332952"/>
    <lineage>
        <taxon>Eukaryota</taxon>
        <taxon>Fungi</taxon>
        <taxon>Dikarya</taxon>
        <taxon>Ascomycota</taxon>
        <taxon>Pezizomycotina</taxon>
        <taxon>Eurotiomycetes</taxon>
        <taxon>Eurotiomycetidae</taxon>
        <taxon>Eurotiales</taxon>
        <taxon>Aspergillaceae</taxon>
        <taxon>Aspergillus</taxon>
        <taxon>Aspergillus subgen. Circumdati</taxon>
    </lineage>
</organism>
<evidence type="ECO:0000313" key="2">
    <source>
        <dbReference type="EMBL" id="QRD93303.1"/>
    </source>
</evidence>
<accession>A0A7U2N0J1</accession>
<evidence type="ECO:0000313" key="3">
    <source>
        <dbReference type="Proteomes" id="UP000596276"/>
    </source>
</evidence>
<dbReference type="Proteomes" id="UP000596276">
    <property type="component" value="Chromosome 8"/>
</dbReference>
<proteinExistence type="predicted"/>
<keyword evidence="1" id="KW-0732">Signal</keyword>
<sequence>MSFSPLGMVTFVVFRVTLHSMHGEQDVNLTTRAVLNPQLRLMDSDVDMSDICISQKLERDICLDTHWWYLGKLRIERVLGSSGDQIPAIASSFVLRHCGVGCQHITPHPTNGSNFAPFFSIAYPSLLHNFCPLS</sequence>